<dbReference type="GO" id="GO:0031460">
    <property type="term" value="P:glycine betaine transport"/>
    <property type="evidence" value="ECO:0007669"/>
    <property type="project" value="TreeGrafter"/>
</dbReference>
<comment type="caution">
    <text evidence="10">The sequence shown here is derived from an EMBL/GenBank/DDBJ whole genome shotgun (WGS) entry which is preliminary data.</text>
</comment>
<dbReference type="NCBIfam" id="NF007087">
    <property type="entry name" value="PRK09541.1"/>
    <property type="match status" value="1"/>
</dbReference>
<dbReference type="GO" id="GO:0015220">
    <property type="term" value="F:choline transmembrane transporter activity"/>
    <property type="evidence" value="ECO:0007669"/>
    <property type="project" value="TreeGrafter"/>
</dbReference>
<evidence type="ECO:0000256" key="1">
    <source>
        <dbReference type="ARBA" id="ARBA00004651"/>
    </source>
</evidence>
<feature type="transmembrane region" description="Helical" evidence="9">
    <location>
        <begin position="59"/>
        <end position="79"/>
    </location>
</feature>
<evidence type="ECO:0000256" key="6">
    <source>
        <dbReference type="ARBA" id="ARBA00023136"/>
    </source>
</evidence>
<comment type="subcellular location">
    <subcellularLocation>
        <location evidence="1 8">Cell membrane</location>
        <topology evidence="1 8">Multi-pass membrane protein</topology>
    </subcellularLocation>
</comment>
<keyword evidence="5 9" id="KW-1133">Transmembrane helix</keyword>
<gene>
    <name evidence="10" type="ORF">AU894_17655</name>
</gene>
<dbReference type="GO" id="GO:1990961">
    <property type="term" value="P:xenobiotic detoxification by transmembrane export across the plasma membrane"/>
    <property type="evidence" value="ECO:0007669"/>
    <property type="project" value="UniProtKB-ARBA"/>
</dbReference>
<proteinExistence type="inferred from homology"/>
<dbReference type="InterPro" id="IPR037185">
    <property type="entry name" value="EmrE-like"/>
</dbReference>
<dbReference type="GO" id="GO:0015199">
    <property type="term" value="F:amino-acid betaine transmembrane transporter activity"/>
    <property type="evidence" value="ECO:0007669"/>
    <property type="project" value="TreeGrafter"/>
</dbReference>
<dbReference type="InterPro" id="IPR000390">
    <property type="entry name" value="Small_drug/metabolite_transptr"/>
</dbReference>
<evidence type="ECO:0000256" key="9">
    <source>
        <dbReference type="SAM" id="Phobius"/>
    </source>
</evidence>
<dbReference type="Gene3D" id="1.10.3730.20">
    <property type="match status" value="1"/>
</dbReference>
<dbReference type="Pfam" id="PF00893">
    <property type="entry name" value="Multi_Drug_Res"/>
    <property type="match status" value="1"/>
</dbReference>
<dbReference type="GO" id="GO:0005886">
    <property type="term" value="C:plasma membrane"/>
    <property type="evidence" value="ECO:0007669"/>
    <property type="project" value="UniProtKB-SubCell"/>
</dbReference>
<feature type="transmembrane region" description="Helical" evidence="9">
    <location>
        <begin position="27"/>
        <end position="47"/>
    </location>
</feature>
<evidence type="ECO:0000313" key="10">
    <source>
        <dbReference type="EMBL" id="EAB8478021.1"/>
    </source>
</evidence>
<dbReference type="Proteomes" id="UP000839644">
    <property type="component" value="Unassembled WGS sequence"/>
</dbReference>
<evidence type="ECO:0000256" key="8">
    <source>
        <dbReference type="RuleBase" id="RU003942"/>
    </source>
</evidence>
<dbReference type="PANTHER" id="PTHR30561:SF1">
    <property type="entry name" value="MULTIDRUG TRANSPORTER EMRE"/>
    <property type="match status" value="1"/>
</dbReference>
<dbReference type="FunFam" id="1.10.3730.20:FF:000001">
    <property type="entry name" value="Quaternary ammonium compound resistance transporter SugE"/>
    <property type="match status" value="1"/>
</dbReference>
<comment type="similarity">
    <text evidence="7 8">Belongs to the drug/metabolite transporter (DMT) superfamily. Small multidrug resistance (SMR) (TC 2.A.7.1) family.</text>
</comment>
<sequence length="110" mass="11876">MNKYFFLMAAIVAEVTGTTLMKFTDGFTRLWPSVGTVVCYSASFWLLSRTLAYIPIGIAYAIWSGIGIVLISLLGWLVHGQRLDLPAIIGMGLICAGVLVINLLSGSTPH</sequence>
<evidence type="ECO:0000256" key="5">
    <source>
        <dbReference type="ARBA" id="ARBA00022989"/>
    </source>
</evidence>
<reference evidence="10" key="1">
    <citation type="submission" date="2018-08" db="EMBL/GenBank/DDBJ databases">
        <authorList>
            <person name="Ashton P.M."/>
            <person name="Dallman T."/>
            <person name="Nair S."/>
            <person name="De Pinna E."/>
            <person name="Peters T."/>
            <person name="Grant K."/>
        </authorList>
    </citation>
    <scope>NUCLEOTIDE SEQUENCE [LARGE SCALE GENOMIC DNA]</scope>
    <source>
        <strain evidence="10">43913</strain>
    </source>
</reference>
<dbReference type="PANTHER" id="PTHR30561">
    <property type="entry name" value="SMR FAMILY PROTON-DEPENDENT DRUG EFFLUX TRANSPORTER SUGE"/>
    <property type="match status" value="1"/>
</dbReference>
<keyword evidence="2" id="KW-0813">Transport</keyword>
<evidence type="ECO:0000256" key="2">
    <source>
        <dbReference type="ARBA" id="ARBA00022448"/>
    </source>
</evidence>
<dbReference type="GO" id="GO:0015297">
    <property type="term" value="F:antiporter activity"/>
    <property type="evidence" value="ECO:0007669"/>
    <property type="project" value="TreeGrafter"/>
</dbReference>
<keyword evidence="4 8" id="KW-0812">Transmembrane</keyword>
<dbReference type="EMBL" id="AAAFYZ010000048">
    <property type="protein sequence ID" value="EAB8478021.1"/>
    <property type="molecule type" value="Genomic_DNA"/>
</dbReference>
<feature type="transmembrane region" description="Helical" evidence="9">
    <location>
        <begin position="85"/>
        <end position="104"/>
    </location>
</feature>
<organism evidence="10">
    <name type="scientific">Salmonella enterica subsp. enterica serovar Java</name>
    <dbReference type="NCBI Taxonomy" id="224729"/>
    <lineage>
        <taxon>Bacteria</taxon>
        <taxon>Pseudomonadati</taxon>
        <taxon>Pseudomonadota</taxon>
        <taxon>Gammaproteobacteria</taxon>
        <taxon>Enterobacterales</taxon>
        <taxon>Enterobacteriaceae</taxon>
        <taxon>Salmonella</taxon>
    </lineage>
</organism>
<name>A0A3Y9C205_SALEB</name>
<keyword evidence="3" id="KW-1003">Cell membrane</keyword>
<dbReference type="AlphaFoldDB" id="A0A3Y9C205"/>
<evidence type="ECO:0000256" key="7">
    <source>
        <dbReference type="ARBA" id="ARBA00038032"/>
    </source>
</evidence>
<keyword evidence="6 9" id="KW-0472">Membrane</keyword>
<accession>A0A3Y9C205</accession>
<evidence type="ECO:0000256" key="3">
    <source>
        <dbReference type="ARBA" id="ARBA00022475"/>
    </source>
</evidence>
<dbReference type="InterPro" id="IPR045324">
    <property type="entry name" value="Small_multidrug_res"/>
</dbReference>
<evidence type="ECO:0000256" key="4">
    <source>
        <dbReference type="ARBA" id="ARBA00022692"/>
    </source>
</evidence>
<dbReference type="SUPFAM" id="SSF103481">
    <property type="entry name" value="Multidrug resistance efflux transporter EmrE"/>
    <property type="match status" value="1"/>
</dbReference>
<protein>
    <submittedName>
        <fullName evidence="10">EmrE family multidrug efflux SMR transporter</fullName>
    </submittedName>
</protein>